<comment type="subcellular location">
    <subcellularLocation>
        <location evidence="9">Cell membrane</location>
        <topology evidence="9">Multi-pass membrane protein</topology>
    </subcellularLocation>
    <subcellularLocation>
        <location evidence="1">Membrane</location>
        <topology evidence="1">Multi-pass membrane protein</topology>
    </subcellularLocation>
</comment>
<gene>
    <name evidence="9 10" type="primary">sstT</name>
    <name evidence="10" type="ORF">FQB35_08405</name>
</gene>
<accession>A0A5C0SF44</accession>
<feature type="transmembrane region" description="Helical" evidence="9">
    <location>
        <begin position="12"/>
        <end position="32"/>
    </location>
</feature>
<evidence type="ECO:0000256" key="5">
    <source>
        <dbReference type="ARBA" id="ARBA00022847"/>
    </source>
</evidence>
<evidence type="ECO:0000256" key="6">
    <source>
        <dbReference type="ARBA" id="ARBA00022970"/>
    </source>
</evidence>
<comment type="catalytic activity">
    <reaction evidence="9">
        <text>L-serine(in) + Na(+)(in) = L-serine(out) + Na(+)(out)</text>
        <dbReference type="Rhea" id="RHEA:29575"/>
        <dbReference type="ChEBI" id="CHEBI:29101"/>
        <dbReference type="ChEBI" id="CHEBI:33384"/>
    </reaction>
</comment>
<dbReference type="PRINTS" id="PR00173">
    <property type="entry name" value="EDTRNSPORT"/>
</dbReference>
<feature type="transmembrane region" description="Helical" evidence="9">
    <location>
        <begin position="78"/>
        <end position="101"/>
    </location>
</feature>
<keyword evidence="3 9" id="KW-1003">Cell membrane</keyword>
<dbReference type="PANTHER" id="PTHR42865:SF8">
    <property type="entry name" value="SERINE_THREONINE TRANSPORTER SSTT"/>
    <property type="match status" value="1"/>
</dbReference>
<keyword evidence="6 9" id="KW-0029">Amino-acid transport</keyword>
<comment type="function">
    <text evidence="9">Involved in the import of serine and threonine into the cell, with the concomitant import of sodium (symport system).</text>
</comment>
<feature type="transmembrane region" description="Helical" evidence="9">
    <location>
        <begin position="213"/>
        <end position="237"/>
    </location>
</feature>
<evidence type="ECO:0000256" key="9">
    <source>
        <dbReference type="HAMAP-Rule" id="MF_01582"/>
    </source>
</evidence>
<evidence type="ECO:0000256" key="8">
    <source>
        <dbReference type="ARBA" id="ARBA00023136"/>
    </source>
</evidence>
<evidence type="ECO:0000313" key="10">
    <source>
        <dbReference type="EMBL" id="QEK12396.1"/>
    </source>
</evidence>
<evidence type="ECO:0000256" key="2">
    <source>
        <dbReference type="ARBA" id="ARBA00022448"/>
    </source>
</evidence>
<comment type="catalytic activity">
    <reaction evidence="9">
        <text>L-threonine(in) + Na(+)(in) = L-threonine(out) + Na(+)(out)</text>
        <dbReference type="Rhea" id="RHEA:69999"/>
        <dbReference type="ChEBI" id="CHEBI:29101"/>
        <dbReference type="ChEBI" id="CHEBI:57926"/>
    </reaction>
</comment>
<keyword evidence="2 9" id="KW-0813">Transport</keyword>
<dbReference type="GO" id="GO:0005886">
    <property type="term" value="C:plasma membrane"/>
    <property type="evidence" value="ECO:0007669"/>
    <property type="project" value="UniProtKB-SubCell"/>
</dbReference>
<name>A0A5C0SF44_CRATE</name>
<dbReference type="EMBL" id="CP042243">
    <property type="protein sequence ID" value="QEK12396.1"/>
    <property type="molecule type" value="Genomic_DNA"/>
</dbReference>
<comment type="similarity">
    <text evidence="9">Belongs to the dicarboxylate/amino acid:cation symporter (DAACS) (TC 2.A.23) family.</text>
</comment>
<dbReference type="RefSeq" id="WP_148809551.1">
    <property type="nucleotide sequence ID" value="NZ_CP042243.1"/>
</dbReference>
<dbReference type="AlphaFoldDB" id="A0A5C0SF44"/>
<dbReference type="KEGG" id="crs:FQB35_08405"/>
<dbReference type="InterPro" id="IPR001991">
    <property type="entry name" value="Na-dicarboxylate_symporter"/>
</dbReference>
<feature type="transmembrane region" description="Helical" evidence="9">
    <location>
        <begin position="179"/>
        <end position="201"/>
    </location>
</feature>
<dbReference type="Gene3D" id="1.10.3860.10">
    <property type="entry name" value="Sodium:dicarboxylate symporter"/>
    <property type="match status" value="1"/>
</dbReference>
<sequence length="416" mass="43972">MSKLLKQWNQLSLVKRIIIGLIVGIILANIVPEGAKSISIFGSLFVGALKAVAPILVFFLVMSAIAQHKSGQKTNMKSIIVLYLLGTFSAGLIAVIASFMFPVKLTLVAGAENFSPPGGVVEVLRSLLMNIVDNPVKALYNANYIGILTWALLLGLALKKAPETTKTMISNFSDALSQIVKWVINFAPLGIMGLVFNTVAAHGMESLLDYGHLLAVLVGAMFFMALVVNPIITYVMIRQNPYPLVLKCLKDSGITAFFTRSSAANIPVNMTLCEKLGLDKDTYSVSIPLGATVNMAGAAITISVLTLAAVNTLNIEVDIATALILSVLSAVSACGASGVAGGSLLLIPLACSLFGIPNDVAMQVVGVGFVVGVIQDSCETALNSSTDVLFTAVSEFAEWRKKGKKIIIPKENKKVA</sequence>
<dbReference type="GO" id="GO:0032329">
    <property type="term" value="P:serine transport"/>
    <property type="evidence" value="ECO:0007669"/>
    <property type="project" value="InterPro"/>
</dbReference>
<evidence type="ECO:0000256" key="3">
    <source>
        <dbReference type="ARBA" id="ARBA00022475"/>
    </source>
</evidence>
<evidence type="ECO:0000256" key="1">
    <source>
        <dbReference type="ARBA" id="ARBA00004141"/>
    </source>
</evidence>
<feature type="transmembrane region" description="Helical" evidence="9">
    <location>
        <begin position="322"/>
        <end position="347"/>
    </location>
</feature>
<dbReference type="GO" id="GO:0015826">
    <property type="term" value="P:threonine transport"/>
    <property type="evidence" value="ECO:0007669"/>
    <property type="project" value="InterPro"/>
</dbReference>
<dbReference type="PANTHER" id="PTHR42865">
    <property type="entry name" value="PROTON/GLUTAMATE-ASPARTATE SYMPORTER"/>
    <property type="match status" value="1"/>
</dbReference>
<dbReference type="GO" id="GO:0005295">
    <property type="term" value="F:neutral L-amino acid:sodium symporter activity"/>
    <property type="evidence" value="ECO:0007669"/>
    <property type="project" value="TreeGrafter"/>
</dbReference>
<keyword evidence="5 9" id="KW-0769">Symport</keyword>
<keyword evidence="8 9" id="KW-0472">Membrane</keyword>
<dbReference type="FunFam" id="1.10.3860.10:FF:000003">
    <property type="entry name" value="Serine/threonine transporter sstT"/>
    <property type="match status" value="1"/>
</dbReference>
<protein>
    <recommendedName>
        <fullName evidence="9">Serine/threonine transporter SstT</fullName>
    </recommendedName>
    <alternativeName>
        <fullName evidence="9">Na(+)/serine-threonine symporter</fullName>
    </alternativeName>
</protein>
<evidence type="ECO:0000256" key="7">
    <source>
        <dbReference type="ARBA" id="ARBA00022989"/>
    </source>
</evidence>
<keyword evidence="11" id="KW-1185">Reference proteome</keyword>
<feature type="transmembrane region" description="Helical" evidence="9">
    <location>
        <begin position="138"/>
        <end position="158"/>
    </location>
</feature>
<dbReference type="OrthoDB" id="9768885at2"/>
<proteinExistence type="inferred from homology"/>
<organism evidence="10 11">
    <name type="scientific">Crassaminicella thermophila</name>
    <dbReference type="NCBI Taxonomy" id="2599308"/>
    <lineage>
        <taxon>Bacteria</taxon>
        <taxon>Bacillati</taxon>
        <taxon>Bacillota</taxon>
        <taxon>Clostridia</taxon>
        <taxon>Eubacteriales</taxon>
        <taxon>Clostridiaceae</taxon>
        <taxon>Crassaminicella</taxon>
    </lineage>
</organism>
<dbReference type="HAMAP" id="MF_01582">
    <property type="entry name" value="Ser_Thr_transp_SstT"/>
    <property type="match status" value="1"/>
</dbReference>
<reference evidence="10 11" key="1">
    <citation type="submission" date="2019-07" db="EMBL/GenBank/DDBJ databases">
        <title>Complete genome of Crassaminicella thermophila SY095.</title>
        <authorList>
            <person name="Li X."/>
        </authorList>
    </citation>
    <scope>NUCLEOTIDE SEQUENCE [LARGE SCALE GENOMIC DNA]</scope>
    <source>
        <strain evidence="10 11">SY095</strain>
    </source>
</reference>
<keyword evidence="7 9" id="KW-1133">Transmembrane helix</keyword>
<dbReference type="Pfam" id="PF00375">
    <property type="entry name" value="SDF"/>
    <property type="match status" value="1"/>
</dbReference>
<dbReference type="SUPFAM" id="SSF118215">
    <property type="entry name" value="Proton glutamate symport protein"/>
    <property type="match status" value="1"/>
</dbReference>
<feature type="transmembrane region" description="Helical" evidence="9">
    <location>
        <begin position="285"/>
        <end position="310"/>
    </location>
</feature>
<dbReference type="Proteomes" id="UP000324646">
    <property type="component" value="Chromosome"/>
</dbReference>
<evidence type="ECO:0000313" key="11">
    <source>
        <dbReference type="Proteomes" id="UP000324646"/>
    </source>
</evidence>
<dbReference type="InterPro" id="IPR036458">
    <property type="entry name" value="Na:dicarbo_symporter_sf"/>
</dbReference>
<feature type="transmembrane region" description="Helical" evidence="9">
    <location>
        <begin position="38"/>
        <end position="66"/>
    </location>
</feature>
<keyword evidence="4 9" id="KW-0812">Transmembrane</keyword>
<dbReference type="NCBIfam" id="NF010151">
    <property type="entry name" value="PRK13628.1"/>
    <property type="match status" value="1"/>
</dbReference>
<dbReference type="InterPro" id="IPR023025">
    <property type="entry name" value="Ser_Thr_transp_SstT"/>
</dbReference>
<evidence type="ECO:0000256" key="4">
    <source>
        <dbReference type="ARBA" id="ARBA00022692"/>
    </source>
</evidence>